<keyword evidence="1" id="KW-1133">Transmembrane helix</keyword>
<evidence type="ECO:0000313" key="2">
    <source>
        <dbReference type="EMBL" id="KAK2571191.1"/>
    </source>
</evidence>
<comment type="caution">
    <text evidence="2">The sequence shown here is derived from an EMBL/GenBank/DDBJ whole genome shotgun (WGS) entry which is preliminary data.</text>
</comment>
<proteinExistence type="predicted"/>
<dbReference type="AlphaFoldDB" id="A0AAD9R1U6"/>
<feature type="transmembrane region" description="Helical" evidence="1">
    <location>
        <begin position="401"/>
        <end position="423"/>
    </location>
</feature>
<organism evidence="2 3">
    <name type="scientific">Acropora cervicornis</name>
    <name type="common">Staghorn coral</name>
    <dbReference type="NCBI Taxonomy" id="6130"/>
    <lineage>
        <taxon>Eukaryota</taxon>
        <taxon>Metazoa</taxon>
        <taxon>Cnidaria</taxon>
        <taxon>Anthozoa</taxon>
        <taxon>Hexacorallia</taxon>
        <taxon>Scleractinia</taxon>
        <taxon>Astrocoeniina</taxon>
        <taxon>Acroporidae</taxon>
        <taxon>Acropora</taxon>
    </lineage>
</organism>
<dbReference type="PANTHER" id="PTHR33538">
    <property type="entry name" value="PROTEIN GAMETE EXPRESSED 1"/>
    <property type="match status" value="1"/>
</dbReference>
<evidence type="ECO:0000313" key="3">
    <source>
        <dbReference type="Proteomes" id="UP001249851"/>
    </source>
</evidence>
<protein>
    <submittedName>
        <fullName evidence="2">Protein brambleberry</fullName>
    </submittedName>
</protein>
<keyword evidence="3" id="KW-1185">Reference proteome</keyword>
<evidence type="ECO:0000256" key="1">
    <source>
        <dbReference type="SAM" id="Phobius"/>
    </source>
</evidence>
<sequence>MLYIYIYMSKPVVSLCLLSNSFRVEMYLQQTLLVFTLICVFLVPVYPWWPFSSSSSEETGADQGKHLQNNPVPFEMTIAEEKFLADAKKYMGDLTPLDSCHQIVINRIKKSCGDINEEELAKLGVALLNCQSKSEGRRTYECTEDMELRDCTADMDAMTWNSYHIISNRARSICYATRQQQFRLKTEFTVNQLAGQAEQQMHLMNHLQDGQRRLTQAAEDTVIRVSAGQERLINQQRQLHSNYEGVQRSISFSLKDNVRALNHEKTLMDKGRRQLQDMARSITEKLDDSTLQMVSYHSESAQRYNETMENLKIINETIAYLLQVTNQVQAKIDDRFGWLTQHLEGTGENLLIVTTCLMHAGYFLLATLCILFLNAPIFSRLVLLILVPVNAWSEINFQSSLSFGSLSSLLTLALLGNWLYIYLMKYFQCNKNQHSLPPGLGLQVQPSIEYVGCWTRDSTPPGDDSYLAGPSDESAALTPSGLVGKTKRQLDLSIPGATSTPSKLTPRRRCGARTRAGSACKKPITNGGFKCTTHSRMEASYIPDER</sequence>
<dbReference type="EMBL" id="JARQWQ010000006">
    <property type="protein sequence ID" value="KAK2571191.1"/>
    <property type="molecule type" value="Genomic_DNA"/>
</dbReference>
<keyword evidence="1" id="KW-0812">Transmembrane</keyword>
<feature type="transmembrane region" description="Helical" evidence="1">
    <location>
        <begin position="31"/>
        <end position="49"/>
    </location>
</feature>
<dbReference type="Proteomes" id="UP001249851">
    <property type="component" value="Unassembled WGS sequence"/>
</dbReference>
<gene>
    <name evidence="2" type="ORF">P5673_003755</name>
</gene>
<reference evidence="2" key="1">
    <citation type="journal article" date="2023" name="G3 (Bethesda)">
        <title>Whole genome assembly and annotation of the endangered Caribbean coral Acropora cervicornis.</title>
        <authorList>
            <person name="Selwyn J.D."/>
            <person name="Vollmer S.V."/>
        </authorList>
    </citation>
    <scope>NUCLEOTIDE SEQUENCE</scope>
    <source>
        <strain evidence="2">K2</strain>
    </source>
</reference>
<reference evidence="2" key="2">
    <citation type="journal article" date="2023" name="Science">
        <title>Genomic signatures of disease resistance in endangered staghorn corals.</title>
        <authorList>
            <person name="Vollmer S.V."/>
            <person name="Selwyn J.D."/>
            <person name="Despard B.A."/>
            <person name="Roesel C.L."/>
        </authorList>
    </citation>
    <scope>NUCLEOTIDE SEQUENCE</scope>
    <source>
        <strain evidence="2">K2</strain>
    </source>
</reference>
<keyword evidence="1" id="KW-0472">Membrane</keyword>
<accession>A0AAD9R1U6</accession>
<dbReference type="InterPro" id="IPR040346">
    <property type="entry name" value="GEX1/Brambleberry"/>
</dbReference>
<name>A0AAD9R1U6_ACRCE</name>
<dbReference type="PANTHER" id="PTHR33538:SF1">
    <property type="entry name" value="PROTEIN BRAMBLEBERRY"/>
    <property type="match status" value="1"/>
</dbReference>
<feature type="transmembrane region" description="Helical" evidence="1">
    <location>
        <begin position="362"/>
        <end position="389"/>
    </location>
</feature>